<protein>
    <submittedName>
        <fullName evidence="2">Chromosome partitioning protein ParA</fullName>
    </submittedName>
</protein>
<dbReference type="CDD" id="cd02042">
    <property type="entry name" value="ParAB_family"/>
    <property type="match status" value="1"/>
</dbReference>
<dbReference type="Proteomes" id="UP000216444">
    <property type="component" value="Unassembled WGS sequence"/>
</dbReference>
<dbReference type="InterPro" id="IPR002586">
    <property type="entry name" value="CobQ/CobB/MinD/ParA_Nub-bd_dom"/>
</dbReference>
<dbReference type="AlphaFoldDB" id="A0A261FJI3"/>
<keyword evidence="3" id="KW-1185">Reference proteome</keyword>
<evidence type="ECO:0000313" key="3">
    <source>
        <dbReference type="Proteomes" id="UP000216444"/>
    </source>
</evidence>
<feature type="domain" description="CobQ/CobB/MinD/ParA nucleotide binding" evidence="1">
    <location>
        <begin position="3"/>
        <end position="173"/>
    </location>
</feature>
<evidence type="ECO:0000259" key="1">
    <source>
        <dbReference type="Pfam" id="PF01656"/>
    </source>
</evidence>
<gene>
    <name evidence="2" type="ORF">BTIS_0043</name>
</gene>
<dbReference type="Gene3D" id="3.40.50.300">
    <property type="entry name" value="P-loop containing nucleotide triphosphate hydrolases"/>
    <property type="match status" value="1"/>
</dbReference>
<proteinExistence type="predicted"/>
<dbReference type="SUPFAM" id="SSF52540">
    <property type="entry name" value="P-loop containing nucleoside triphosphate hydrolases"/>
    <property type="match status" value="1"/>
</dbReference>
<reference evidence="2 3" key="1">
    <citation type="journal article" date="2017" name="BMC Genomics">
        <title>Comparative genomic and phylogenomic analyses of the Bifidobacteriaceae family.</title>
        <authorList>
            <person name="Lugli G.A."/>
            <person name="Milani C."/>
            <person name="Turroni F."/>
            <person name="Duranti S."/>
            <person name="Mancabelli L."/>
            <person name="Mangifesta M."/>
            <person name="Ferrario C."/>
            <person name="Modesto M."/>
            <person name="Mattarelli P."/>
            <person name="Jiri K."/>
            <person name="van Sinderen D."/>
            <person name="Ventura M."/>
        </authorList>
    </citation>
    <scope>NUCLEOTIDE SEQUENCE [LARGE SCALE GENOMIC DNA]</scope>
    <source>
        <strain evidence="2 3">DSM 100201</strain>
    </source>
</reference>
<dbReference type="PIRSF" id="PIRSF009320">
    <property type="entry name" value="Nuc_binding_HP_1000"/>
    <property type="match status" value="1"/>
</dbReference>
<dbReference type="RefSeq" id="WP_094661656.1">
    <property type="nucleotide sequence ID" value="NZ_MWWV01000001.1"/>
</dbReference>
<organism evidence="2 3">
    <name type="scientific">Bifidobacterium tissieri</name>
    <dbReference type="NCBI Taxonomy" id="1630162"/>
    <lineage>
        <taxon>Bacteria</taxon>
        <taxon>Bacillati</taxon>
        <taxon>Actinomycetota</taxon>
        <taxon>Actinomycetes</taxon>
        <taxon>Bifidobacteriales</taxon>
        <taxon>Bifidobacteriaceae</taxon>
        <taxon>Bifidobacterium</taxon>
    </lineage>
</organism>
<name>A0A261FJI3_9BIFI</name>
<comment type="caution">
    <text evidence="2">The sequence shown here is derived from an EMBL/GenBank/DDBJ whole genome shotgun (WGS) entry which is preliminary data.</text>
</comment>
<evidence type="ECO:0000313" key="2">
    <source>
        <dbReference type="EMBL" id="OZG59312.1"/>
    </source>
</evidence>
<dbReference type="PANTHER" id="PTHR13696">
    <property type="entry name" value="P-LOOP CONTAINING NUCLEOSIDE TRIPHOSPHATE HYDROLASE"/>
    <property type="match status" value="1"/>
</dbReference>
<dbReference type="PANTHER" id="PTHR13696:SF96">
    <property type="entry name" value="COBQ_COBB_MIND_PARA NUCLEOTIDE BINDING DOMAIN-CONTAINING PROTEIN"/>
    <property type="match status" value="1"/>
</dbReference>
<accession>A0A261FJI3</accession>
<dbReference type="InterPro" id="IPR050678">
    <property type="entry name" value="DNA_Partitioning_ATPase"/>
</dbReference>
<dbReference type="InterPro" id="IPR027417">
    <property type="entry name" value="P-loop_NTPase"/>
</dbReference>
<dbReference type="EMBL" id="MWWV01000001">
    <property type="protein sequence ID" value="OZG59312.1"/>
    <property type="molecule type" value="Genomic_DNA"/>
</dbReference>
<dbReference type="Pfam" id="PF01656">
    <property type="entry name" value="CbiA"/>
    <property type="match status" value="1"/>
</dbReference>
<sequence>MIVTIANAKGGVAKTTSAMFLAAAYARRFESSVPVVLDADPQASASLWRDLVEDSGGCLGFDVAAANLSTLRRLDRVRAGSFVVVDAPPQGRLLETAIGVADFVVVPSSDSPLDLQQAWATLAAVPRERPAAVLLARVEPGTTAYARSVSALEGASTPRFDAVVRKRQDLKRCMGRCPSKLWEYGQVLDELLEVVRDGE</sequence>